<dbReference type="STRING" id="906689.A0A2I0WAZ6"/>
<evidence type="ECO:0000313" key="3">
    <source>
        <dbReference type="EMBL" id="PKU72824.1"/>
    </source>
</evidence>
<reference evidence="3 4" key="1">
    <citation type="journal article" date="2016" name="Sci. Rep.">
        <title>The Dendrobium catenatum Lindl. genome sequence provides insights into polysaccharide synthase, floral development and adaptive evolution.</title>
        <authorList>
            <person name="Zhang G.Q."/>
            <person name="Xu Q."/>
            <person name="Bian C."/>
            <person name="Tsai W.C."/>
            <person name="Yeh C.M."/>
            <person name="Liu K.W."/>
            <person name="Yoshida K."/>
            <person name="Zhang L.S."/>
            <person name="Chang S.B."/>
            <person name="Chen F."/>
            <person name="Shi Y."/>
            <person name="Su Y.Y."/>
            <person name="Zhang Y.Q."/>
            <person name="Chen L.J."/>
            <person name="Yin Y."/>
            <person name="Lin M."/>
            <person name="Huang H."/>
            <person name="Deng H."/>
            <person name="Wang Z.W."/>
            <person name="Zhu S.L."/>
            <person name="Zhao X."/>
            <person name="Deng C."/>
            <person name="Niu S.C."/>
            <person name="Huang J."/>
            <person name="Wang M."/>
            <person name="Liu G.H."/>
            <person name="Yang H.J."/>
            <person name="Xiao X.J."/>
            <person name="Hsiao Y.Y."/>
            <person name="Wu W.L."/>
            <person name="Chen Y.Y."/>
            <person name="Mitsuda N."/>
            <person name="Ohme-Takagi M."/>
            <person name="Luo Y.B."/>
            <person name="Van de Peer Y."/>
            <person name="Liu Z.J."/>
        </authorList>
    </citation>
    <scope>NUCLEOTIDE SEQUENCE [LARGE SCALE GENOMIC DNA]</scope>
    <source>
        <tissue evidence="3">The whole plant</tissue>
    </source>
</reference>
<keyword evidence="1" id="KW-1133">Transmembrane helix</keyword>
<organism evidence="3 4">
    <name type="scientific">Dendrobium catenatum</name>
    <dbReference type="NCBI Taxonomy" id="906689"/>
    <lineage>
        <taxon>Eukaryota</taxon>
        <taxon>Viridiplantae</taxon>
        <taxon>Streptophyta</taxon>
        <taxon>Embryophyta</taxon>
        <taxon>Tracheophyta</taxon>
        <taxon>Spermatophyta</taxon>
        <taxon>Magnoliopsida</taxon>
        <taxon>Liliopsida</taxon>
        <taxon>Asparagales</taxon>
        <taxon>Orchidaceae</taxon>
        <taxon>Epidendroideae</taxon>
        <taxon>Malaxideae</taxon>
        <taxon>Dendrobiinae</taxon>
        <taxon>Dendrobium</taxon>
    </lineage>
</organism>
<evidence type="ECO:0000259" key="2">
    <source>
        <dbReference type="PROSITE" id="PS50878"/>
    </source>
</evidence>
<sequence length="501" mass="58229">MCLKIFFLILRRRRRKLMFSRPIARMTPRMLILRFLRRPNWSSLTFNVRKRLIGSRRLLLNSWRKGIITLVIFMLWLTRSVLFMIFIKLIVVMVLLLIMGMRLLTAVNFFHNHLNKNFCSTPIVDHSFIPCIVSQEENGSLCCAPPLEEVKHTLFEMNADSVAGPDGFTVKFFQHLWQVISDDVYDAVLDFFNGNLFPKFFTSTYIVLIPKSNNVNTWNDFRPISLCTVFYKLISKILVNRLSVLLPKLISPNQMGFVKGRAIVDNILIAQEFCQDLDIKTRGRNMILKLDIAKAYDNINWCFIYKMLEFFGFDVKFISLISLCIESPFFSIILNGKCHGFFKSSHGLRQGDPISPAIFILAVDYLSRGLSDLFCKSHSMFFRTLGGINISHLCFADDFIIFMNASKNKVSKVLRFFEQFEAASGLIFNKAKSEFVISKNVNHNRVMDIKNLLGFSQVILPLKYLGIPLFKGRKKTFLLDELISKVHNRLSSWDLIFEFWW</sequence>
<feature type="domain" description="Reverse transcriptase" evidence="2">
    <location>
        <begin position="190"/>
        <end position="469"/>
    </location>
</feature>
<dbReference type="CDD" id="cd01650">
    <property type="entry name" value="RT_nLTR_like"/>
    <property type="match status" value="1"/>
</dbReference>
<dbReference type="InterPro" id="IPR000477">
    <property type="entry name" value="RT_dom"/>
</dbReference>
<protein>
    <submittedName>
        <fullName evidence="3">Putative mitochondrial protein</fullName>
    </submittedName>
</protein>
<dbReference type="PANTHER" id="PTHR46890">
    <property type="entry name" value="NON-LTR RETROLELEMENT REVERSE TRANSCRIPTASE-LIKE PROTEIN-RELATED"/>
    <property type="match status" value="1"/>
</dbReference>
<reference evidence="3 4" key="2">
    <citation type="journal article" date="2017" name="Nature">
        <title>The Apostasia genome and the evolution of orchids.</title>
        <authorList>
            <person name="Zhang G.Q."/>
            <person name="Liu K.W."/>
            <person name="Li Z."/>
            <person name="Lohaus R."/>
            <person name="Hsiao Y.Y."/>
            <person name="Niu S.C."/>
            <person name="Wang J.Y."/>
            <person name="Lin Y.C."/>
            <person name="Xu Q."/>
            <person name="Chen L.J."/>
            <person name="Yoshida K."/>
            <person name="Fujiwara S."/>
            <person name="Wang Z.W."/>
            <person name="Zhang Y.Q."/>
            <person name="Mitsuda N."/>
            <person name="Wang M."/>
            <person name="Liu G.H."/>
            <person name="Pecoraro L."/>
            <person name="Huang H.X."/>
            <person name="Xiao X.J."/>
            <person name="Lin M."/>
            <person name="Wu X.Y."/>
            <person name="Wu W.L."/>
            <person name="Chen Y.Y."/>
            <person name="Chang S.B."/>
            <person name="Sakamoto S."/>
            <person name="Ohme-Takagi M."/>
            <person name="Yagi M."/>
            <person name="Zeng S.J."/>
            <person name="Shen C.Y."/>
            <person name="Yeh C.M."/>
            <person name="Luo Y.B."/>
            <person name="Tsai W.C."/>
            <person name="Van de Peer Y."/>
            <person name="Liu Z.J."/>
        </authorList>
    </citation>
    <scope>NUCLEOTIDE SEQUENCE [LARGE SCALE GENOMIC DNA]</scope>
    <source>
        <tissue evidence="3">The whole plant</tissue>
    </source>
</reference>
<proteinExistence type="predicted"/>
<dbReference type="InterPro" id="IPR043502">
    <property type="entry name" value="DNA/RNA_pol_sf"/>
</dbReference>
<dbReference type="PANTHER" id="PTHR46890:SF48">
    <property type="entry name" value="RNA-DIRECTED DNA POLYMERASE"/>
    <property type="match status" value="1"/>
</dbReference>
<dbReference type="AlphaFoldDB" id="A0A2I0WAZ6"/>
<name>A0A2I0WAZ6_9ASPA</name>
<dbReference type="Proteomes" id="UP000233837">
    <property type="component" value="Unassembled WGS sequence"/>
</dbReference>
<evidence type="ECO:0000256" key="1">
    <source>
        <dbReference type="SAM" id="Phobius"/>
    </source>
</evidence>
<keyword evidence="1" id="KW-0812">Transmembrane</keyword>
<accession>A0A2I0WAZ6</accession>
<evidence type="ECO:0000313" key="4">
    <source>
        <dbReference type="Proteomes" id="UP000233837"/>
    </source>
</evidence>
<dbReference type="SUPFAM" id="SSF56672">
    <property type="entry name" value="DNA/RNA polymerases"/>
    <property type="match status" value="1"/>
</dbReference>
<keyword evidence="1" id="KW-0472">Membrane</keyword>
<dbReference type="EMBL" id="KZ502802">
    <property type="protein sequence ID" value="PKU72824.1"/>
    <property type="molecule type" value="Genomic_DNA"/>
</dbReference>
<dbReference type="Pfam" id="PF00078">
    <property type="entry name" value="RVT_1"/>
    <property type="match status" value="1"/>
</dbReference>
<gene>
    <name evidence="3" type="ORF">MA16_Dca020264</name>
</gene>
<feature type="transmembrane region" description="Helical" evidence="1">
    <location>
        <begin position="90"/>
        <end position="110"/>
    </location>
</feature>
<dbReference type="InterPro" id="IPR052343">
    <property type="entry name" value="Retrotransposon-Effector_Assoc"/>
</dbReference>
<keyword evidence="4" id="KW-1185">Reference proteome</keyword>
<dbReference type="PROSITE" id="PS50878">
    <property type="entry name" value="RT_POL"/>
    <property type="match status" value="1"/>
</dbReference>